<evidence type="ECO:0000256" key="2">
    <source>
        <dbReference type="ARBA" id="ARBA00005254"/>
    </source>
</evidence>
<dbReference type="PROSITE" id="PS00166">
    <property type="entry name" value="ENOYL_COA_HYDRATASE"/>
    <property type="match status" value="1"/>
</dbReference>
<gene>
    <name evidence="7" type="ORF">OUO13_12310</name>
</gene>
<dbReference type="Gene3D" id="1.10.12.10">
    <property type="entry name" value="Lyase 2-enoyl-coa Hydratase, Chain A, domain 2"/>
    <property type="match status" value="1"/>
</dbReference>
<dbReference type="Gene3D" id="3.90.226.10">
    <property type="entry name" value="2-enoyl-CoA Hydratase, Chain A, domain 1"/>
    <property type="match status" value="1"/>
</dbReference>
<dbReference type="NCBIfam" id="NF005699">
    <property type="entry name" value="PRK07509.1"/>
    <property type="match status" value="1"/>
</dbReference>
<dbReference type="AlphaFoldDB" id="A0A9X3EFV7"/>
<dbReference type="InterPro" id="IPR001753">
    <property type="entry name" value="Enoyl-CoA_hydra/iso"/>
</dbReference>
<keyword evidence="5" id="KW-0413">Isomerase</keyword>
<name>A0A9X3EFV7_9GAMM</name>
<dbReference type="PANTHER" id="PTHR43149:SF1">
    <property type="entry name" value="DELTA(3,5)-DELTA(2,4)-DIENOYL-COA ISOMERASE, MITOCHONDRIAL"/>
    <property type="match status" value="1"/>
</dbReference>
<keyword evidence="3" id="KW-0276">Fatty acid metabolism</keyword>
<evidence type="ECO:0000256" key="5">
    <source>
        <dbReference type="ARBA" id="ARBA00023235"/>
    </source>
</evidence>
<keyword evidence="8" id="KW-1185">Reference proteome</keyword>
<dbReference type="InterPro" id="IPR018376">
    <property type="entry name" value="Enoyl-CoA_hyd/isom_CS"/>
</dbReference>
<dbReference type="GO" id="GO:0016853">
    <property type="term" value="F:isomerase activity"/>
    <property type="evidence" value="ECO:0007669"/>
    <property type="project" value="UniProtKB-KW"/>
</dbReference>
<dbReference type="Pfam" id="PF00378">
    <property type="entry name" value="ECH_1"/>
    <property type="match status" value="1"/>
</dbReference>
<dbReference type="InterPro" id="IPR045002">
    <property type="entry name" value="Ech1-like"/>
</dbReference>
<dbReference type="CDD" id="cd06558">
    <property type="entry name" value="crotonase-like"/>
    <property type="match status" value="1"/>
</dbReference>
<sequence>MSAPAVPVYVRCEIDNGIATVWLDRADKHNGLNSHMFEQLVATARQLQRNRSIRVVILVGKGESFCAGLDFKAVQQDRWMIPRLFLKWPWQRDNLAQRVAMCWRRLPVPVIAAVHGNCFGGGLQIALAADFRLAAPDCQLSVMEIRWGLVPDMSGLVTLSRLVREDVARELAMTGRVVAADEAARLGLVTRVCDDPMTEARELAKQIVTKSPHAIVAVKSLFNRGWKAGEWRALWRERWTQMRLLGRYNQRLAVRNGLRRDGKPEPFRDR</sequence>
<comment type="pathway">
    <text evidence="1">Lipid metabolism; fatty acid beta-oxidation.</text>
</comment>
<keyword evidence="4" id="KW-0443">Lipid metabolism</keyword>
<organism evidence="7 8">
    <name type="scientific">Parathalassolituus penaei</name>
    <dbReference type="NCBI Taxonomy" id="2997323"/>
    <lineage>
        <taxon>Bacteria</taxon>
        <taxon>Pseudomonadati</taxon>
        <taxon>Pseudomonadota</taxon>
        <taxon>Gammaproteobacteria</taxon>
        <taxon>Oceanospirillales</taxon>
        <taxon>Oceanospirillaceae</taxon>
        <taxon>Parathalassolituus</taxon>
    </lineage>
</organism>
<comment type="caution">
    <text evidence="7">The sequence shown here is derived from an EMBL/GenBank/DDBJ whole genome shotgun (WGS) entry which is preliminary data.</text>
</comment>
<evidence type="ECO:0000256" key="3">
    <source>
        <dbReference type="ARBA" id="ARBA00022832"/>
    </source>
</evidence>
<dbReference type="InterPro" id="IPR029045">
    <property type="entry name" value="ClpP/crotonase-like_dom_sf"/>
</dbReference>
<protein>
    <submittedName>
        <fullName evidence="7">Crotonase/enoyl-CoA hydratase family protein</fullName>
    </submittedName>
</protein>
<evidence type="ECO:0000256" key="1">
    <source>
        <dbReference type="ARBA" id="ARBA00005005"/>
    </source>
</evidence>
<evidence type="ECO:0000313" key="8">
    <source>
        <dbReference type="Proteomes" id="UP001150830"/>
    </source>
</evidence>
<accession>A0A9X3EFV7</accession>
<comment type="similarity">
    <text evidence="2 6">Belongs to the enoyl-CoA hydratase/isomerase family.</text>
</comment>
<evidence type="ECO:0000313" key="7">
    <source>
        <dbReference type="EMBL" id="MCY0965974.1"/>
    </source>
</evidence>
<reference evidence="7" key="1">
    <citation type="submission" date="2022-11" db="EMBL/GenBank/DDBJ databases">
        <title>Parathalassolutuus dongxingensis gen. nov., sp. nov., a novel member of family Oceanospirillaceae isolated from a coastal shrimp pond in Guangxi, China.</title>
        <authorList>
            <person name="Chen H."/>
        </authorList>
    </citation>
    <scope>NUCLEOTIDE SEQUENCE</scope>
    <source>
        <strain evidence="7">G-43</strain>
    </source>
</reference>
<evidence type="ECO:0000256" key="4">
    <source>
        <dbReference type="ARBA" id="ARBA00023098"/>
    </source>
</evidence>
<dbReference type="SUPFAM" id="SSF52096">
    <property type="entry name" value="ClpP/crotonase"/>
    <property type="match status" value="1"/>
</dbReference>
<dbReference type="InterPro" id="IPR014748">
    <property type="entry name" value="Enoyl-CoA_hydra_C"/>
</dbReference>
<evidence type="ECO:0000256" key="6">
    <source>
        <dbReference type="RuleBase" id="RU003707"/>
    </source>
</evidence>
<dbReference type="Proteomes" id="UP001150830">
    <property type="component" value="Unassembled WGS sequence"/>
</dbReference>
<proteinExistence type="inferred from homology"/>
<dbReference type="RefSeq" id="WP_283174182.1">
    <property type="nucleotide sequence ID" value="NZ_JAPNOA010000029.1"/>
</dbReference>
<dbReference type="PANTHER" id="PTHR43149">
    <property type="entry name" value="ENOYL-COA HYDRATASE"/>
    <property type="match status" value="1"/>
</dbReference>
<dbReference type="GO" id="GO:0006631">
    <property type="term" value="P:fatty acid metabolic process"/>
    <property type="evidence" value="ECO:0007669"/>
    <property type="project" value="UniProtKB-KW"/>
</dbReference>
<dbReference type="EMBL" id="JAPNOA010000029">
    <property type="protein sequence ID" value="MCY0965974.1"/>
    <property type="molecule type" value="Genomic_DNA"/>
</dbReference>